<proteinExistence type="predicted"/>
<dbReference type="AlphaFoldDB" id="A0AA41WQR0"/>
<evidence type="ECO:0000313" key="1">
    <source>
        <dbReference type="EMBL" id="MCO7546196.1"/>
    </source>
</evidence>
<name>A0AA41WQR0_9GAMM</name>
<evidence type="ECO:0000313" key="2">
    <source>
        <dbReference type="Proteomes" id="UP001165292"/>
    </source>
</evidence>
<reference evidence="1" key="1">
    <citation type="submission" date="2022-06" db="EMBL/GenBank/DDBJ databases">
        <title>Detection of beta-lactamases in bacteria of animal origin.</title>
        <authorList>
            <person name="Mlynarcik P."/>
            <person name="Zdarska V."/>
            <person name="Chudobova H."/>
            <person name="Prochazkova P."/>
            <person name="Hricova K."/>
            <person name="Mezerova K."/>
            <person name="Bardon J."/>
            <person name="Dolejska M."/>
            <person name="Sukkar I."/>
            <person name="Kolar M."/>
        </authorList>
    </citation>
    <scope>NUCLEOTIDE SEQUENCE</scope>
    <source>
        <strain evidence="1">S 300-3</strain>
    </source>
</reference>
<dbReference type="Proteomes" id="UP001165292">
    <property type="component" value="Unassembled WGS sequence"/>
</dbReference>
<protein>
    <submittedName>
        <fullName evidence="1">Uncharacterized protein</fullName>
    </submittedName>
</protein>
<dbReference type="RefSeq" id="WP_253164043.1">
    <property type="nucleotide sequence ID" value="NZ_JAMYBS010000020.1"/>
</dbReference>
<gene>
    <name evidence="1" type="ORF">NJF43_15665</name>
</gene>
<accession>A0AA41WQR0</accession>
<dbReference type="EMBL" id="JAMYBS010000020">
    <property type="protein sequence ID" value="MCO7546196.1"/>
    <property type="molecule type" value="Genomic_DNA"/>
</dbReference>
<comment type="caution">
    <text evidence="1">The sequence shown here is derived from an EMBL/GenBank/DDBJ whole genome shotgun (WGS) entry which is preliminary data.</text>
</comment>
<sequence length="245" mass="28156">MGRDISFTHRTSMTVERWHRMLDDASERRDLPRLYRENLIEAADDMLRSGIIDPLEHFDLLELAESAYSHEIEEQIVRHRYFLRSGSYVLVRDGAALGYLSGTAFNWKPPEKRWSASQIDARVTHTDIGLELLNRSEESIGRIDGKRCITPTGEYELVEVSRMIRGIELRAIDDPDLYRAALDAIQLAKEEGDTERHAALSTRASVSIFMTCPACDDSFRKREDCAECGGLGFVRETPERFRWRS</sequence>
<organism evidence="1 2">
    <name type="scientific">Stutzerimonas nitrititolerans</name>
    <dbReference type="NCBI Taxonomy" id="2482751"/>
    <lineage>
        <taxon>Bacteria</taxon>
        <taxon>Pseudomonadati</taxon>
        <taxon>Pseudomonadota</taxon>
        <taxon>Gammaproteobacteria</taxon>
        <taxon>Pseudomonadales</taxon>
        <taxon>Pseudomonadaceae</taxon>
        <taxon>Stutzerimonas</taxon>
    </lineage>
</organism>